<comment type="similarity">
    <text evidence="7">Belongs to the protein kinase superfamily. Tyr protein kinase family.</text>
</comment>
<dbReference type="InterPro" id="IPR036860">
    <property type="entry name" value="SH2_dom_sf"/>
</dbReference>
<dbReference type="SUPFAM" id="SSF56112">
    <property type="entry name" value="Protein kinase-like (PK-like)"/>
    <property type="match status" value="1"/>
</dbReference>
<dbReference type="InterPro" id="IPR000980">
    <property type="entry name" value="SH2"/>
</dbReference>
<dbReference type="AlphaFoldDB" id="A0A0B1SYB5"/>
<dbReference type="OrthoDB" id="3256376at2759"/>
<dbReference type="SUPFAM" id="SSF55550">
    <property type="entry name" value="SH2 domain"/>
    <property type="match status" value="1"/>
</dbReference>
<evidence type="ECO:0000259" key="10">
    <source>
        <dbReference type="PROSITE" id="PS50011"/>
    </source>
</evidence>
<dbReference type="Pfam" id="PF00017">
    <property type="entry name" value="SH2"/>
    <property type="match status" value="1"/>
</dbReference>
<feature type="region of interest" description="Disordered" evidence="8">
    <location>
        <begin position="1"/>
        <end position="205"/>
    </location>
</feature>
<feature type="domain" description="Protein kinase" evidence="10">
    <location>
        <begin position="326"/>
        <end position="518"/>
    </location>
</feature>
<dbReference type="SMART" id="SM00252">
    <property type="entry name" value="SH2"/>
    <property type="match status" value="1"/>
</dbReference>
<evidence type="ECO:0000313" key="11">
    <source>
        <dbReference type="EMBL" id="KHJ89979.1"/>
    </source>
</evidence>
<dbReference type="CDD" id="cd10361">
    <property type="entry name" value="SH2_Fps_family"/>
    <property type="match status" value="1"/>
</dbReference>
<dbReference type="Proteomes" id="UP000053660">
    <property type="component" value="Unassembled WGS sequence"/>
</dbReference>
<dbReference type="PROSITE" id="PS50001">
    <property type="entry name" value="SH2"/>
    <property type="match status" value="1"/>
</dbReference>
<proteinExistence type="inferred from homology"/>
<evidence type="ECO:0000256" key="6">
    <source>
        <dbReference type="PROSITE-ProRule" id="PRU00191"/>
    </source>
</evidence>
<dbReference type="Gene3D" id="3.30.505.10">
    <property type="entry name" value="SH2 domain"/>
    <property type="match status" value="1"/>
</dbReference>
<keyword evidence="2 7" id="KW-0547">Nucleotide-binding</keyword>
<evidence type="ECO:0000256" key="8">
    <source>
        <dbReference type="SAM" id="MobiDB-lite"/>
    </source>
</evidence>
<dbReference type="GO" id="GO:0005524">
    <property type="term" value="F:ATP binding"/>
    <property type="evidence" value="ECO:0007669"/>
    <property type="project" value="UniProtKB-KW"/>
</dbReference>
<feature type="compositionally biased region" description="Basic and acidic residues" evidence="8">
    <location>
        <begin position="1"/>
        <end position="13"/>
    </location>
</feature>
<dbReference type="PANTHER" id="PTHR24418">
    <property type="entry name" value="TYROSINE-PROTEIN KINASE"/>
    <property type="match status" value="1"/>
</dbReference>
<dbReference type="EMBL" id="KN553528">
    <property type="protein sequence ID" value="KHJ89979.1"/>
    <property type="molecule type" value="Genomic_DNA"/>
</dbReference>
<reference evidence="11 12" key="1">
    <citation type="submission" date="2014-03" db="EMBL/GenBank/DDBJ databases">
        <title>Draft genome of the hookworm Oesophagostomum dentatum.</title>
        <authorList>
            <person name="Mitreva M."/>
        </authorList>
    </citation>
    <scope>NUCLEOTIDE SEQUENCE [LARGE SCALE GENOMIC DNA]</scope>
    <source>
        <strain evidence="11 12">OD-Hann</strain>
    </source>
</reference>
<keyword evidence="4 7" id="KW-0067">ATP-binding</keyword>
<keyword evidence="1 7" id="KW-0808">Transferase</keyword>
<name>A0A0B1SYB5_OESDE</name>
<dbReference type="PROSITE" id="PS50011">
    <property type="entry name" value="PROTEIN_KINASE_DOM"/>
    <property type="match status" value="1"/>
</dbReference>
<evidence type="ECO:0000259" key="9">
    <source>
        <dbReference type="PROSITE" id="PS50001"/>
    </source>
</evidence>
<dbReference type="InterPro" id="IPR000719">
    <property type="entry name" value="Prot_kinase_dom"/>
</dbReference>
<feature type="compositionally biased region" description="Low complexity" evidence="8">
    <location>
        <begin position="154"/>
        <end position="178"/>
    </location>
</feature>
<accession>A0A0B1SYB5</accession>
<sequence length="518" mass="59286">MIDKTEQSEEESRRRKRALAKSGSKRDGHQAESKNKREKLMQEVTKMKQQHEKQKKESKNETKQKSPPAKSERKDVATQTQRKAKGSAESTKSQRKSKGSAESMKSQRKAKGSAESTKSQRKVKGLEESVKSMKQTVGGGKGRRSRRQRKKGNSETVTVTIETSSMQTETSSLQTSSELSKETGKSKEQASKPKSEVSKQSLEKECEGDLEDQVYYHGFRPRKDVKGLLNEPGDFLVRATDSRHKPEIVISVINDKHELINLTIKNESDKWQLGVLRKSNKNIPRFTKIQELVNYYKVHKLPGRARLRRGIPRPSWLIKHENVVFDRGKDLIGTGNFCHVFKGMYYRTAQEKYVVAIKMSHEGHGSDKDFEETKGARDSMLAEAHMMSYYVHRHIVELYGVACDHPPVLIVMEYCPGGNLELHLLEEKEKITVGERIVYALELYGVACDHPPVLIVMEYCPRRKFGVTPFRGKRKDNSRRTNRLCSRGMPWNGIPTPEELRSPGFSCKKLPDFFERYI</sequence>
<keyword evidence="12" id="KW-1185">Reference proteome</keyword>
<evidence type="ECO:0000256" key="2">
    <source>
        <dbReference type="ARBA" id="ARBA00022741"/>
    </source>
</evidence>
<evidence type="ECO:0000256" key="1">
    <source>
        <dbReference type="ARBA" id="ARBA00022679"/>
    </source>
</evidence>
<organism evidence="11 12">
    <name type="scientific">Oesophagostomum dentatum</name>
    <name type="common">Nodular worm</name>
    <dbReference type="NCBI Taxonomy" id="61180"/>
    <lineage>
        <taxon>Eukaryota</taxon>
        <taxon>Metazoa</taxon>
        <taxon>Ecdysozoa</taxon>
        <taxon>Nematoda</taxon>
        <taxon>Chromadorea</taxon>
        <taxon>Rhabditida</taxon>
        <taxon>Rhabditina</taxon>
        <taxon>Rhabditomorpha</taxon>
        <taxon>Strongyloidea</taxon>
        <taxon>Strongylidae</taxon>
        <taxon>Oesophagostomum</taxon>
    </lineage>
</organism>
<protein>
    <recommendedName>
        <fullName evidence="7">Tyrosine-protein kinase</fullName>
        <ecNumber evidence="7">2.7.10.2</ecNumber>
    </recommendedName>
</protein>
<feature type="domain" description="SH2" evidence="9">
    <location>
        <begin position="215"/>
        <end position="311"/>
    </location>
</feature>
<feature type="compositionally biased region" description="Basic and acidic residues" evidence="8">
    <location>
        <begin position="24"/>
        <end position="76"/>
    </location>
</feature>
<dbReference type="EC" id="2.7.10.2" evidence="7"/>
<keyword evidence="5 7" id="KW-0829">Tyrosine-protein kinase</keyword>
<dbReference type="InterPro" id="IPR011009">
    <property type="entry name" value="Kinase-like_dom_sf"/>
</dbReference>
<dbReference type="InterPro" id="IPR050198">
    <property type="entry name" value="Non-receptor_tyrosine_kinases"/>
</dbReference>
<keyword evidence="6" id="KW-0727">SH2 domain</keyword>
<dbReference type="Pfam" id="PF07714">
    <property type="entry name" value="PK_Tyr_Ser-Thr"/>
    <property type="match status" value="1"/>
</dbReference>
<dbReference type="InterPro" id="IPR001245">
    <property type="entry name" value="Ser-Thr/Tyr_kinase_cat_dom"/>
</dbReference>
<comment type="catalytic activity">
    <reaction evidence="7">
        <text>L-tyrosyl-[protein] + ATP = O-phospho-L-tyrosyl-[protein] + ADP + H(+)</text>
        <dbReference type="Rhea" id="RHEA:10596"/>
        <dbReference type="Rhea" id="RHEA-COMP:10136"/>
        <dbReference type="Rhea" id="RHEA-COMP:20101"/>
        <dbReference type="ChEBI" id="CHEBI:15378"/>
        <dbReference type="ChEBI" id="CHEBI:30616"/>
        <dbReference type="ChEBI" id="CHEBI:46858"/>
        <dbReference type="ChEBI" id="CHEBI:61978"/>
        <dbReference type="ChEBI" id="CHEBI:456216"/>
        <dbReference type="EC" id="2.7.10.2"/>
    </reaction>
</comment>
<keyword evidence="3 7" id="KW-0418">Kinase</keyword>
<evidence type="ECO:0000256" key="5">
    <source>
        <dbReference type="ARBA" id="ARBA00023137"/>
    </source>
</evidence>
<evidence type="ECO:0000256" key="3">
    <source>
        <dbReference type="ARBA" id="ARBA00022777"/>
    </source>
</evidence>
<dbReference type="Gene3D" id="3.30.200.20">
    <property type="entry name" value="Phosphorylase Kinase, domain 1"/>
    <property type="match status" value="1"/>
</dbReference>
<evidence type="ECO:0000256" key="4">
    <source>
        <dbReference type="ARBA" id="ARBA00022840"/>
    </source>
</evidence>
<dbReference type="GO" id="GO:0004715">
    <property type="term" value="F:non-membrane spanning protein tyrosine kinase activity"/>
    <property type="evidence" value="ECO:0007669"/>
    <property type="project" value="UniProtKB-EC"/>
</dbReference>
<feature type="compositionally biased region" description="Basic residues" evidence="8">
    <location>
        <begin position="141"/>
        <end position="151"/>
    </location>
</feature>
<dbReference type="InterPro" id="IPR035849">
    <property type="entry name" value="Fes/Fps/Fer_SH2"/>
</dbReference>
<evidence type="ECO:0000256" key="7">
    <source>
        <dbReference type="RuleBase" id="RU362096"/>
    </source>
</evidence>
<evidence type="ECO:0000313" key="12">
    <source>
        <dbReference type="Proteomes" id="UP000053660"/>
    </source>
</evidence>
<feature type="compositionally biased region" description="Basic and acidic residues" evidence="8">
    <location>
        <begin position="179"/>
        <end position="205"/>
    </location>
</feature>
<gene>
    <name evidence="11" type="ORF">OESDEN_10188</name>
</gene>